<comment type="caution">
    <text evidence="2">The sequence shown here is derived from an EMBL/GenBank/DDBJ whole genome shotgun (WGS) entry which is preliminary data.</text>
</comment>
<proteinExistence type="predicted"/>
<feature type="compositionally biased region" description="Polar residues" evidence="1">
    <location>
        <begin position="243"/>
        <end position="256"/>
    </location>
</feature>
<evidence type="ECO:0000313" key="3">
    <source>
        <dbReference type="Proteomes" id="UP001562354"/>
    </source>
</evidence>
<sequence length="1123" mass="123801">MSNQYDGRPSPTQLNSGFSSHGRQQTGPSRLMTTIIDRAHGPLSNLSTQEPHAGTPLSPMFSPSRPHFDESAYTSSRTYNPGQWSHPGYAESSRAGSGASASRGSTRDATGMETSMPSPPPPYTPPAGNDATRPQRASTFGNEVHVSSPLANSFTTTHPSNPRSSPQLQTRAEFPPPPSTSIRNDRDSSRSRFRFQTLTAMVKRPETHESPSQPSSPMMPTTDYNPRPPAGRRAISAGAISLPRSSVSGGDNQPFNRVSPDSGRWEPGMPLPPPPPGPPPAISVRSHSLNRFGQQPSTEFPDTQSVARSTAPYRTSNTGVLPTVPPTPAGWVEDDPIPDSMVRAEVAPIAAQPDPAPQQPISLIRRPARRDPSADSILERRSKSRAGKDISTDTESGSSGVRRSPAIEGPAFRKPKNLVLSSADPLLERRLAEREERSSPQSGGRSKAPLSITALTPPYTPSPDLQRRQAKAVTSGIAHQDVTTPGSDAFAQASLERFHMFIQQEASSPTDRIRLELFANFMVQESRIRRDRYNHAFGSMAGEIMELTRDMWRSTIGHSSPKQRQSLDELVHEVSRMAASPGSAHNSAAMGDSSCSSATELTPATDTDSLYDADERPESRAPPASWGERFQPSLSPIRSVPSMAMSTVVGEEGSRGRSASRWWEGSGEGSVGNGGRKLEMTKQESKYMSLHPDELILAAQPSPSQGTPTPGTNDKSFGYAPEEYPPEKTNLGEGSPATLARLDHVDMTPSRVLHAPGKQSLIPSLDVSRLVTLPPPYPRHYPALQNNHPSLSNLRAKHREIAEIIKMRQSSPQVEHAWQHTAYTEVVESCEASIRELVRQLDESWNTQQGVVVAQIEGDERPELLEQLTLLKWLFEAREQLRRQEYDQATQEMRRRSQVYIEQCRAAGEHRRQAEEEGRLGYHLQQAQLYFARHAKQRFDQLLEIVDQHVGRGVEIQLSAFWDIAPALGEVVQKIPAQDNYSLATLRIAIPPEEFVDNPGYQHYPLQYLMQTLTHAKKSAYQFIENQTNLLCLLHEVRTAAIAAETKFSEIGRVVNGERVDVVKAELTEVRRRREEHETGVLQERVACLEDQWDSALGKDITAVMGKAKAVLQEQGGWEDIDV</sequence>
<evidence type="ECO:0000256" key="1">
    <source>
        <dbReference type="SAM" id="MobiDB-lite"/>
    </source>
</evidence>
<feature type="region of interest" description="Disordered" evidence="1">
    <location>
        <begin position="432"/>
        <end position="485"/>
    </location>
</feature>
<accession>A0ABR3P3R7</accession>
<feature type="compositionally biased region" description="Polar residues" evidence="1">
    <location>
        <begin position="1"/>
        <end position="32"/>
    </location>
</feature>
<feature type="compositionally biased region" description="Polar residues" evidence="1">
    <location>
        <begin position="149"/>
        <end position="170"/>
    </location>
</feature>
<reference evidence="2 3" key="1">
    <citation type="submission" date="2024-07" db="EMBL/GenBank/DDBJ databases">
        <title>Draft sequence of the Neodothiora populina.</title>
        <authorList>
            <person name="Drown D.D."/>
            <person name="Schuette U.S."/>
            <person name="Buechlein A.B."/>
            <person name="Rusch D.R."/>
            <person name="Winton L.W."/>
            <person name="Adams G.A."/>
        </authorList>
    </citation>
    <scope>NUCLEOTIDE SEQUENCE [LARGE SCALE GENOMIC DNA]</scope>
    <source>
        <strain evidence="2 3">CPC 39397</strain>
    </source>
</reference>
<feature type="region of interest" description="Disordered" evidence="1">
    <location>
        <begin position="577"/>
        <end position="676"/>
    </location>
</feature>
<dbReference type="EMBL" id="JBFMKM010000016">
    <property type="protein sequence ID" value="KAL1297433.1"/>
    <property type="molecule type" value="Genomic_DNA"/>
</dbReference>
<feature type="region of interest" description="Disordered" evidence="1">
    <location>
        <begin position="699"/>
        <end position="733"/>
    </location>
</feature>
<feature type="region of interest" description="Disordered" evidence="1">
    <location>
        <begin position="1"/>
        <end position="336"/>
    </location>
</feature>
<evidence type="ECO:0000313" key="2">
    <source>
        <dbReference type="EMBL" id="KAL1297433.1"/>
    </source>
</evidence>
<name>A0ABR3P3R7_9PEZI</name>
<feature type="compositionally biased region" description="Low complexity" evidence="1">
    <location>
        <begin position="210"/>
        <end position="220"/>
    </location>
</feature>
<feature type="region of interest" description="Disordered" evidence="1">
    <location>
        <begin position="349"/>
        <end position="419"/>
    </location>
</feature>
<feature type="compositionally biased region" description="Low complexity" evidence="1">
    <location>
        <begin position="92"/>
        <end position="104"/>
    </location>
</feature>
<keyword evidence="3" id="KW-1185">Reference proteome</keyword>
<dbReference type="RefSeq" id="XP_069197115.1">
    <property type="nucleotide sequence ID" value="XM_069344681.1"/>
</dbReference>
<feature type="compositionally biased region" description="Low complexity" evidence="1">
    <location>
        <begin position="700"/>
        <end position="712"/>
    </location>
</feature>
<dbReference type="Proteomes" id="UP001562354">
    <property type="component" value="Unassembled WGS sequence"/>
</dbReference>
<feature type="compositionally biased region" description="Gly residues" evidence="1">
    <location>
        <begin position="666"/>
        <end position="675"/>
    </location>
</feature>
<feature type="compositionally biased region" description="Basic and acidic residues" evidence="1">
    <location>
        <begin position="369"/>
        <end position="391"/>
    </location>
</feature>
<feature type="compositionally biased region" description="Polar residues" evidence="1">
    <location>
        <begin position="72"/>
        <end position="83"/>
    </location>
</feature>
<dbReference type="GeneID" id="95978663"/>
<feature type="compositionally biased region" description="Polar residues" evidence="1">
    <location>
        <begin position="285"/>
        <end position="320"/>
    </location>
</feature>
<gene>
    <name evidence="2" type="ORF">AAFC00_004963</name>
</gene>
<feature type="compositionally biased region" description="Polar residues" evidence="1">
    <location>
        <begin position="593"/>
        <end position="608"/>
    </location>
</feature>
<organism evidence="2 3">
    <name type="scientific">Neodothiora populina</name>
    <dbReference type="NCBI Taxonomy" id="2781224"/>
    <lineage>
        <taxon>Eukaryota</taxon>
        <taxon>Fungi</taxon>
        <taxon>Dikarya</taxon>
        <taxon>Ascomycota</taxon>
        <taxon>Pezizomycotina</taxon>
        <taxon>Dothideomycetes</taxon>
        <taxon>Dothideomycetidae</taxon>
        <taxon>Dothideales</taxon>
        <taxon>Dothioraceae</taxon>
        <taxon>Neodothiora</taxon>
    </lineage>
</organism>
<feature type="compositionally biased region" description="Pro residues" evidence="1">
    <location>
        <begin position="269"/>
        <end position="281"/>
    </location>
</feature>
<protein>
    <submittedName>
        <fullName evidence="2">Uncharacterized protein</fullName>
    </submittedName>
</protein>